<dbReference type="Gene3D" id="3.10.450.240">
    <property type="match status" value="1"/>
</dbReference>
<evidence type="ECO:0000313" key="5">
    <source>
        <dbReference type="Proteomes" id="UP001304895"/>
    </source>
</evidence>
<proteinExistence type="predicted"/>
<name>A0AAN6UI93_9PEZI</name>
<comment type="subcellular location">
    <subcellularLocation>
        <location evidence="1">Mitochondrion</location>
    </subcellularLocation>
</comment>
<gene>
    <name evidence="4" type="ORF">BT67DRAFT_442845</name>
</gene>
<evidence type="ECO:0000256" key="2">
    <source>
        <dbReference type="ARBA" id="ARBA00022946"/>
    </source>
</evidence>
<dbReference type="PANTHER" id="PTHR28554">
    <property type="entry name" value="39S RIBOSOMAL PROTEIN L45, MITOCHONDRIAL"/>
    <property type="match status" value="1"/>
</dbReference>
<evidence type="ECO:0008006" key="6">
    <source>
        <dbReference type="Google" id="ProtNLM"/>
    </source>
</evidence>
<comment type="caution">
    <text evidence="4">The sequence shown here is derived from an EMBL/GenBank/DDBJ whole genome shotgun (WGS) entry which is preliminary data.</text>
</comment>
<dbReference type="GO" id="GO:0005739">
    <property type="term" value="C:mitochondrion"/>
    <property type="evidence" value="ECO:0007669"/>
    <property type="project" value="UniProtKB-SubCell"/>
</dbReference>
<dbReference type="AlphaFoldDB" id="A0AAN6UI93"/>
<reference evidence="4" key="2">
    <citation type="submission" date="2023-05" db="EMBL/GenBank/DDBJ databases">
        <authorList>
            <consortium name="Lawrence Berkeley National Laboratory"/>
            <person name="Steindorff A."/>
            <person name="Hensen N."/>
            <person name="Bonometti L."/>
            <person name="Westerberg I."/>
            <person name="Brannstrom I.O."/>
            <person name="Guillou S."/>
            <person name="Cros-Aarteil S."/>
            <person name="Calhoun S."/>
            <person name="Haridas S."/>
            <person name="Kuo A."/>
            <person name="Mondo S."/>
            <person name="Pangilinan J."/>
            <person name="Riley R."/>
            <person name="Labutti K."/>
            <person name="Andreopoulos B."/>
            <person name="Lipzen A."/>
            <person name="Chen C."/>
            <person name="Yanf M."/>
            <person name="Daum C."/>
            <person name="Ng V."/>
            <person name="Clum A."/>
            <person name="Ohm R."/>
            <person name="Martin F."/>
            <person name="Silar P."/>
            <person name="Natvig D."/>
            <person name="Lalanne C."/>
            <person name="Gautier V."/>
            <person name="Ament-Velasquez S.L."/>
            <person name="Kruys A."/>
            <person name="Hutchinson M.I."/>
            <person name="Powell A.J."/>
            <person name="Barry K."/>
            <person name="Miller A.N."/>
            <person name="Grigoriev I.V."/>
            <person name="Debuchy R."/>
            <person name="Gladieux P."/>
            <person name="Thoren M.H."/>
            <person name="Johannesson H."/>
        </authorList>
    </citation>
    <scope>NUCLEOTIDE SEQUENCE</scope>
    <source>
        <strain evidence="4">CBS 123565</strain>
    </source>
</reference>
<protein>
    <recommendedName>
        <fullName evidence="6">Tim44-like domain-containing protein</fullName>
    </recommendedName>
</protein>
<dbReference type="Proteomes" id="UP001304895">
    <property type="component" value="Unassembled WGS sequence"/>
</dbReference>
<reference evidence="4" key="1">
    <citation type="journal article" date="2023" name="Mol. Phylogenet. Evol.">
        <title>Genome-scale phylogeny and comparative genomics of the fungal order Sordariales.</title>
        <authorList>
            <person name="Hensen N."/>
            <person name="Bonometti L."/>
            <person name="Westerberg I."/>
            <person name="Brannstrom I.O."/>
            <person name="Guillou S."/>
            <person name="Cros-Aarteil S."/>
            <person name="Calhoun S."/>
            <person name="Haridas S."/>
            <person name="Kuo A."/>
            <person name="Mondo S."/>
            <person name="Pangilinan J."/>
            <person name="Riley R."/>
            <person name="LaButti K."/>
            <person name="Andreopoulos B."/>
            <person name="Lipzen A."/>
            <person name="Chen C."/>
            <person name="Yan M."/>
            <person name="Daum C."/>
            <person name="Ng V."/>
            <person name="Clum A."/>
            <person name="Steindorff A."/>
            <person name="Ohm R.A."/>
            <person name="Martin F."/>
            <person name="Silar P."/>
            <person name="Natvig D.O."/>
            <person name="Lalanne C."/>
            <person name="Gautier V."/>
            <person name="Ament-Velasquez S.L."/>
            <person name="Kruys A."/>
            <person name="Hutchinson M.I."/>
            <person name="Powell A.J."/>
            <person name="Barry K."/>
            <person name="Miller A.N."/>
            <person name="Grigoriev I.V."/>
            <person name="Debuchy R."/>
            <person name="Gladieux P."/>
            <person name="Hiltunen Thoren M."/>
            <person name="Johannesson H."/>
        </authorList>
    </citation>
    <scope>NUCLEOTIDE SEQUENCE</scope>
    <source>
        <strain evidence="4">CBS 123565</strain>
    </source>
</reference>
<dbReference type="PANTHER" id="PTHR28554:SF1">
    <property type="entry name" value="LARGE RIBOSOMAL SUBUNIT PROTEIN ML45"/>
    <property type="match status" value="1"/>
</dbReference>
<keyword evidence="3" id="KW-0496">Mitochondrion</keyword>
<organism evidence="4 5">
    <name type="scientific">Trichocladium antarcticum</name>
    <dbReference type="NCBI Taxonomy" id="1450529"/>
    <lineage>
        <taxon>Eukaryota</taxon>
        <taxon>Fungi</taxon>
        <taxon>Dikarya</taxon>
        <taxon>Ascomycota</taxon>
        <taxon>Pezizomycotina</taxon>
        <taxon>Sordariomycetes</taxon>
        <taxon>Sordariomycetidae</taxon>
        <taxon>Sordariales</taxon>
        <taxon>Chaetomiaceae</taxon>
        <taxon>Trichocladium</taxon>
    </lineage>
</organism>
<keyword evidence="2" id="KW-0809">Transit peptide</keyword>
<dbReference type="InterPro" id="IPR051975">
    <property type="entry name" value="mtLSU_mL45"/>
</dbReference>
<accession>A0AAN6UI93</accession>
<sequence length="321" mass="35677">MSSSRLGLGARELLSVRTTGLTRTTRRPANWQGLVQRNSLPKASPFSTSQCMARSPISRSALDQAHGRLAASPAPKLEMSRRMQQNIGEITAEAVSLILPGTFVLPRPSQFPKPAVEKVKLLYNWSLIKFQEILTNTTLKIMSKPSIFKRALFKPKRSALIPTAKGLHRAMAEALAAGDKNTIGRICSRKLGSSLLGSIDARPRGRRYGWELVKYTNKLLYPSIKSHRISPLGREKNAPIVRQAVVAISSKQRRVEYDAKGQVVPGSEKEIDVVENVAIACVVDARTWVQGEWRLVGTIHHTTLHAWEEEKELLKVMMQSS</sequence>
<evidence type="ECO:0000256" key="1">
    <source>
        <dbReference type="ARBA" id="ARBA00004173"/>
    </source>
</evidence>
<dbReference type="InterPro" id="IPR032710">
    <property type="entry name" value="NTF2-like_dom_sf"/>
</dbReference>
<dbReference type="SUPFAM" id="SSF54427">
    <property type="entry name" value="NTF2-like"/>
    <property type="match status" value="1"/>
</dbReference>
<evidence type="ECO:0000313" key="4">
    <source>
        <dbReference type="EMBL" id="KAK4133395.1"/>
    </source>
</evidence>
<evidence type="ECO:0000256" key="3">
    <source>
        <dbReference type="ARBA" id="ARBA00023128"/>
    </source>
</evidence>
<keyword evidence="5" id="KW-1185">Reference proteome</keyword>
<dbReference type="EMBL" id="MU853412">
    <property type="protein sequence ID" value="KAK4133395.1"/>
    <property type="molecule type" value="Genomic_DNA"/>
</dbReference>